<comment type="caution">
    <text evidence="1">The sequence shown here is derived from an EMBL/GenBank/DDBJ whole genome shotgun (WGS) entry which is preliminary data.</text>
</comment>
<protein>
    <submittedName>
        <fullName evidence="1">Uncharacterized protein</fullName>
    </submittedName>
</protein>
<evidence type="ECO:0000313" key="1">
    <source>
        <dbReference type="EMBL" id="KAG0592255.1"/>
    </source>
</evidence>
<gene>
    <name evidence="1" type="ORF">KC19_1G237200</name>
</gene>
<proteinExistence type="predicted"/>
<dbReference type="AlphaFoldDB" id="A0A8T0J9S3"/>
<keyword evidence="2" id="KW-1185">Reference proteome</keyword>
<dbReference type="Proteomes" id="UP000822688">
    <property type="component" value="Chromosome 1"/>
</dbReference>
<sequence length="115" mass="13115">MSCSSHELIHGTDKFCFRIETMDPEYCTYIVILLMILLMNSSCNYNFICELLELNLEEVGMRCRRGSDTNREGVLSNPSSKCISPPMWPESPLALHSGCSNWCPSTQSRDRFVLI</sequence>
<reference evidence="1" key="1">
    <citation type="submission" date="2020-06" db="EMBL/GenBank/DDBJ databases">
        <title>WGS assembly of Ceratodon purpureus strain R40.</title>
        <authorList>
            <person name="Carey S.B."/>
            <person name="Jenkins J."/>
            <person name="Shu S."/>
            <person name="Lovell J.T."/>
            <person name="Sreedasyam A."/>
            <person name="Maumus F."/>
            <person name="Tiley G.P."/>
            <person name="Fernandez-Pozo N."/>
            <person name="Barry K."/>
            <person name="Chen C."/>
            <person name="Wang M."/>
            <person name="Lipzen A."/>
            <person name="Daum C."/>
            <person name="Saski C.A."/>
            <person name="Payton A.C."/>
            <person name="Mcbreen J.C."/>
            <person name="Conrad R.E."/>
            <person name="Kollar L.M."/>
            <person name="Olsson S."/>
            <person name="Huttunen S."/>
            <person name="Landis J.B."/>
            <person name="Wickett N.J."/>
            <person name="Johnson M.G."/>
            <person name="Rensing S.A."/>
            <person name="Grimwood J."/>
            <person name="Schmutz J."/>
            <person name="Mcdaniel S.F."/>
        </authorList>
    </citation>
    <scope>NUCLEOTIDE SEQUENCE</scope>
    <source>
        <strain evidence="1">R40</strain>
    </source>
</reference>
<evidence type="ECO:0000313" key="2">
    <source>
        <dbReference type="Proteomes" id="UP000822688"/>
    </source>
</evidence>
<dbReference type="EMBL" id="CM026421">
    <property type="protein sequence ID" value="KAG0592255.1"/>
    <property type="molecule type" value="Genomic_DNA"/>
</dbReference>
<name>A0A8T0J9S3_CERPU</name>
<organism evidence="1 2">
    <name type="scientific">Ceratodon purpureus</name>
    <name type="common">Fire moss</name>
    <name type="synonym">Dicranum purpureum</name>
    <dbReference type="NCBI Taxonomy" id="3225"/>
    <lineage>
        <taxon>Eukaryota</taxon>
        <taxon>Viridiplantae</taxon>
        <taxon>Streptophyta</taxon>
        <taxon>Embryophyta</taxon>
        <taxon>Bryophyta</taxon>
        <taxon>Bryophytina</taxon>
        <taxon>Bryopsida</taxon>
        <taxon>Dicranidae</taxon>
        <taxon>Pseudoditrichales</taxon>
        <taxon>Ditrichaceae</taxon>
        <taxon>Ceratodon</taxon>
    </lineage>
</organism>
<accession>A0A8T0J9S3</accession>